<accession>A0A5M8FUD1</accession>
<dbReference type="InterPro" id="IPR032710">
    <property type="entry name" value="NTF2-like_dom_sf"/>
</dbReference>
<evidence type="ECO:0000313" key="3">
    <source>
        <dbReference type="Proteomes" id="UP000322981"/>
    </source>
</evidence>
<sequence length="137" mass="15297">MSTCSEQVLSTVQDFLDRYAKQDLEGCLALFSSTKPILVFGTNADEVVSGIEPLRANLVKDFSNLSNIRWGERRKLHVECEGDLASLLIELPISYESDGAENRALFRYALTLNREGGEWKIRAGMASVPFAPETYSF</sequence>
<dbReference type="RefSeq" id="WP_150090108.1">
    <property type="nucleotide sequence ID" value="NZ_JBFUOH010000124.1"/>
</dbReference>
<protein>
    <submittedName>
        <fullName evidence="2">Nuclear transport factor 2 family protein</fullName>
    </submittedName>
</protein>
<dbReference type="OrthoDB" id="9976603at2"/>
<evidence type="ECO:0000259" key="1">
    <source>
        <dbReference type="Pfam" id="PF13474"/>
    </source>
</evidence>
<dbReference type="AlphaFoldDB" id="A0A5M8FUD1"/>
<feature type="domain" description="SnoaL-like" evidence="1">
    <location>
        <begin position="8"/>
        <end position="130"/>
    </location>
</feature>
<dbReference type="InterPro" id="IPR037401">
    <property type="entry name" value="SnoaL-like"/>
</dbReference>
<dbReference type="Pfam" id="PF13474">
    <property type="entry name" value="SnoaL_3"/>
    <property type="match status" value="1"/>
</dbReference>
<reference evidence="2 3" key="1">
    <citation type="submission" date="2019-09" db="EMBL/GenBank/DDBJ databases">
        <title>Whole-genome sequence of the purple sulfur bacterium Thiohalocapsa marina DSM 19078.</title>
        <authorList>
            <person name="Kyndt J.A."/>
            <person name="Meyer T.E."/>
        </authorList>
    </citation>
    <scope>NUCLEOTIDE SEQUENCE [LARGE SCALE GENOMIC DNA]</scope>
    <source>
        <strain evidence="2 3">DSM 19078</strain>
    </source>
</reference>
<dbReference type="Gene3D" id="3.10.450.50">
    <property type="match status" value="1"/>
</dbReference>
<organism evidence="2 3">
    <name type="scientific">Thiohalocapsa marina</name>
    <dbReference type="NCBI Taxonomy" id="424902"/>
    <lineage>
        <taxon>Bacteria</taxon>
        <taxon>Pseudomonadati</taxon>
        <taxon>Pseudomonadota</taxon>
        <taxon>Gammaproteobacteria</taxon>
        <taxon>Chromatiales</taxon>
        <taxon>Chromatiaceae</taxon>
        <taxon>Thiohalocapsa</taxon>
    </lineage>
</organism>
<dbReference type="SUPFAM" id="SSF54427">
    <property type="entry name" value="NTF2-like"/>
    <property type="match status" value="1"/>
</dbReference>
<gene>
    <name evidence="2" type="ORF">F2Q65_02615</name>
</gene>
<name>A0A5M8FUD1_9GAMM</name>
<dbReference type="Proteomes" id="UP000322981">
    <property type="component" value="Unassembled WGS sequence"/>
</dbReference>
<comment type="caution">
    <text evidence="2">The sequence shown here is derived from an EMBL/GenBank/DDBJ whole genome shotgun (WGS) entry which is preliminary data.</text>
</comment>
<dbReference type="EMBL" id="VWXX01000002">
    <property type="protein sequence ID" value="KAA6187431.1"/>
    <property type="molecule type" value="Genomic_DNA"/>
</dbReference>
<proteinExistence type="predicted"/>
<evidence type="ECO:0000313" key="2">
    <source>
        <dbReference type="EMBL" id="KAA6187431.1"/>
    </source>
</evidence>
<keyword evidence="3" id="KW-1185">Reference proteome</keyword>